<reference evidence="2" key="1">
    <citation type="journal article" date="2019" name="Int. J. Syst. Evol. Microbiol.">
        <title>The Global Catalogue of Microorganisms (GCM) 10K type strain sequencing project: providing services to taxonomists for standard genome sequencing and annotation.</title>
        <authorList>
            <consortium name="The Broad Institute Genomics Platform"/>
            <consortium name="The Broad Institute Genome Sequencing Center for Infectious Disease"/>
            <person name="Wu L."/>
            <person name="Ma J."/>
        </authorList>
    </citation>
    <scope>NUCLEOTIDE SEQUENCE [LARGE SCALE GENOMIC DNA]</scope>
    <source>
        <strain evidence="2">CGMCC 1.7003</strain>
    </source>
</reference>
<dbReference type="EMBL" id="BNAO01000003">
    <property type="protein sequence ID" value="GHG68085.1"/>
    <property type="molecule type" value="Genomic_DNA"/>
</dbReference>
<evidence type="ECO:0000313" key="1">
    <source>
        <dbReference type="EMBL" id="GHG68085.1"/>
    </source>
</evidence>
<comment type="caution">
    <text evidence="1">The sequence shown here is derived from an EMBL/GenBank/DDBJ whole genome shotgun (WGS) entry which is preliminary data.</text>
</comment>
<sequence length="181" mass="20612">MKNKKALLFLLALLAVIKFVIQPLLQHQQLLRQDLQMVMSQLERAERTLKLAPLQQELLTPLEQQLKEQQGLFPRANNGPLFRLSIQRIISTNFSANKLEVSNFDWLLTTDDGPFEVHQLRFNSTGHPAQLFKAFNEFVVANESIEVVEFTFAQRAQANRILSEVATLTLMLNVTAIKGGQ</sequence>
<keyword evidence="2" id="KW-1185">Reference proteome</keyword>
<name>A0ABQ3KXY8_9ALTE</name>
<proteinExistence type="predicted"/>
<evidence type="ECO:0000313" key="2">
    <source>
        <dbReference type="Proteomes" id="UP000659697"/>
    </source>
</evidence>
<dbReference type="RefSeq" id="WP_189432306.1">
    <property type="nucleotide sequence ID" value="NZ_BNAO01000003.1"/>
</dbReference>
<protein>
    <submittedName>
        <fullName evidence="1">Uncharacterized protein</fullName>
    </submittedName>
</protein>
<gene>
    <name evidence="1" type="ORF">GCM10010919_17250</name>
</gene>
<accession>A0ABQ3KXY8</accession>
<dbReference type="Proteomes" id="UP000659697">
    <property type="component" value="Unassembled WGS sequence"/>
</dbReference>
<organism evidence="1 2">
    <name type="scientific">Alishewanella longhuensis</name>
    <dbReference type="NCBI Taxonomy" id="1091037"/>
    <lineage>
        <taxon>Bacteria</taxon>
        <taxon>Pseudomonadati</taxon>
        <taxon>Pseudomonadota</taxon>
        <taxon>Gammaproteobacteria</taxon>
        <taxon>Alteromonadales</taxon>
        <taxon>Alteromonadaceae</taxon>
        <taxon>Alishewanella</taxon>
    </lineage>
</organism>